<evidence type="ECO:0000313" key="1">
    <source>
        <dbReference type="EMBL" id="GAA4059719.1"/>
    </source>
</evidence>
<sequence>MDEAAIVSPSPEEFAETPGAEQVTYRVTFDRIGRTGGRNGTEPPAPLVARVLSADGLAERIYEYARPHLRSRDVEVVVDLEELRGSILCGWNNGGTFTIERLDGSA</sequence>
<evidence type="ECO:0008006" key="3">
    <source>
        <dbReference type="Google" id="ProtNLM"/>
    </source>
</evidence>
<dbReference type="Proteomes" id="UP001500683">
    <property type="component" value="Unassembled WGS sequence"/>
</dbReference>
<name>A0ABP7V6E9_9ACTN</name>
<dbReference type="RefSeq" id="WP_344941417.1">
    <property type="nucleotide sequence ID" value="NZ_BAAAZG010000002.1"/>
</dbReference>
<evidence type="ECO:0000313" key="2">
    <source>
        <dbReference type="Proteomes" id="UP001500683"/>
    </source>
</evidence>
<protein>
    <recommendedName>
        <fullName evidence="3">Halobacterial output domain-containing protein</fullName>
    </recommendedName>
</protein>
<keyword evidence="2" id="KW-1185">Reference proteome</keyword>
<comment type="caution">
    <text evidence="1">The sequence shown here is derived from an EMBL/GenBank/DDBJ whole genome shotgun (WGS) entry which is preliminary data.</text>
</comment>
<dbReference type="EMBL" id="BAAAZG010000002">
    <property type="protein sequence ID" value="GAA4059719.1"/>
    <property type="molecule type" value="Genomic_DNA"/>
</dbReference>
<proteinExistence type="predicted"/>
<gene>
    <name evidence="1" type="ORF">GCM10022214_10300</name>
</gene>
<reference evidence="2" key="1">
    <citation type="journal article" date="2019" name="Int. J. Syst. Evol. Microbiol.">
        <title>The Global Catalogue of Microorganisms (GCM) 10K type strain sequencing project: providing services to taxonomists for standard genome sequencing and annotation.</title>
        <authorList>
            <consortium name="The Broad Institute Genomics Platform"/>
            <consortium name="The Broad Institute Genome Sequencing Center for Infectious Disease"/>
            <person name="Wu L."/>
            <person name="Ma J."/>
        </authorList>
    </citation>
    <scope>NUCLEOTIDE SEQUENCE [LARGE SCALE GENOMIC DNA]</scope>
    <source>
        <strain evidence="2">JCM 16702</strain>
    </source>
</reference>
<accession>A0ABP7V6E9</accession>
<organism evidence="1 2">
    <name type="scientific">Actinomadura miaoliensis</name>
    <dbReference type="NCBI Taxonomy" id="430685"/>
    <lineage>
        <taxon>Bacteria</taxon>
        <taxon>Bacillati</taxon>
        <taxon>Actinomycetota</taxon>
        <taxon>Actinomycetes</taxon>
        <taxon>Streptosporangiales</taxon>
        <taxon>Thermomonosporaceae</taxon>
        <taxon>Actinomadura</taxon>
    </lineage>
</organism>